<comment type="caution">
    <text evidence="2">The sequence shown here is derived from an EMBL/GenBank/DDBJ whole genome shotgun (WGS) entry which is preliminary data.</text>
</comment>
<dbReference type="EMBL" id="JAGSPD010000001">
    <property type="protein sequence ID" value="MBV7267823.1"/>
    <property type="molecule type" value="Genomic_DNA"/>
</dbReference>
<evidence type="ECO:0000313" key="2">
    <source>
        <dbReference type="EMBL" id="MBV7267823.1"/>
    </source>
</evidence>
<evidence type="ECO:0008006" key="4">
    <source>
        <dbReference type="Google" id="ProtNLM"/>
    </source>
</evidence>
<evidence type="ECO:0000256" key="1">
    <source>
        <dbReference type="SAM" id="SignalP"/>
    </source>
</evidence>
<proteinExistence type="predicted"/>
<keyword evidence="3" id="KW-1185">Reference proteome</keyword>
<feature type="chain" id="PRO_5040943529" description="Kazal-like domain-containing protein" evidence="1">
    <location>
        <begin position="20"/>
        <end position="454"/>
    </location>
</feature>
<reference evidence="2" key="1">
    <citation type="submission" date="2021-04" db="EMBL/GenBank/DDBJ databases">
        <authorList>
            <person name="Pira H."/>
            <person name="Risdian C."/>
            <person name="Wink J."/>
        </authorList>
    </citation>
    <scope>NUCLEOTIDE SEQUENCE</scope>
    <source>
        <strain evidence="2">WHY3</strain>
    </source>
</reference>
<organism evidence="2 3">
    <name type="scientific">Winogradskyella luteola</name>
    <dbReference type="NCBI Taxonomy" id="2828330"/>
    <lineage>
        <taxon>Bacteria</taxon>
        <taxon>Pseudomonadati</taxon>
        <taxon>Bacteroidota</taxon>
        <taxon>Flavobacteriia</taxon>
        <taxon>Flavobacteriales</taxon>
        <taxon>Flavobacteriaceae</taxon>
        <taxon>Winogradskyella</taxon>
    </lineage>
</organism>
<accession>A0A9X1F716</accession>
<sequence>MKNLKFTFFSMFMALFLVTACTNNEPVGEEEQQTEESQSITASLNQLSTLFNDNGNIELSNNPAGNIVLDFCFDFVYPLTLSYNNGSTVTIQDLDNLVDVMLSSTDELYIDGISFPFDVETFNDDTDSIEIETIEDEEEFIDLLEDCDFDEDDDECYEEYDPVCVEVTSPNGETFIVTYPNECYAEWDGFGDDDFLDDCGSDYYVGGFECFSFNFPISVVTEDGEMITINSEEELSTELYDVYVFDFVYPFAVTVYEDEDDDEEDIVIINSAEDFEDVLEDCYDDYYDDDYEECEECEDEPVNPVCVEYTTAAGETIVTAFPNMCFAECEGFAEDDVVDCGNGNNPQTCTLEDIENNLVQCEWYFYTSLVPESEENEAEFTSDGVVVVYLENAPLTGTWELSNNALSNEVTMSFVFTEPLDTIANLDWTVIQCNEEYILLESGNEYLVLEGNCD</sequence>
<protein>
    <recommendedName>
        <fullName evidence="4">Kazal-like domain-containing protein</fullName>
    </recommendedName>
</protein>
<feature type="signal peptide" evidence="1">
    <location>
        <begin position="1"/>
        <end position="19"/>
    </location>
</feature>
<dbReference type="AlphaFoldDB" id="A0A9X1F716"/>
<dbReference type="RefSeq" id="WP_218544370.1">
    <property type="nucleotide sequence ID" value="NZ_JAGSPD010000001.1"/>
</dbReference>
<dbReference type="PROSITE" id="PS51257">
    <property type="entry name" value="PROKAR_LIPOPROTEIN"/>
    <property type="match status" value="1"/>
</dbReference>
<dbReference type="Proteomes" id="UP001138894">
    <property type="component" value="Unassembled WGS sequence"/>
</dbReference>
<gene>
    <name evidence="2" type="ORF">KCG49_01305</name>
</gene>
<keyword evidence="1" id="KW-0732">Signal</keyword>
<evidence type="ECO:0000313" key="3">
    <source>
        <dbReference type="Proteomes" id="UP001138894"/>
    </source>
</evidence>
<name>A0A9X1F716_9FLAO</name>